<comment type="caution">
    <text evidence="6">The sequence shown here is derived from an EMBL/GenBank/DDBJ whole genome shotgun (WGS) entry which is preliminary data.</text>
</comment>
<dbReference type="InterPro" id="IPR050442">
    <property type="entry name" value="Peptidase_S1_coag_factors"/>
</dbReference>
<dbReference type="SUPFAM" id="SSF57630">
    <property type="entry name" value="GLA-domain"/>
    <property type="match status" value="1"/>
</dbReference>
<accession>A0A401NRL6</accession>
<reference evidence="6 7" key="1">
    <citation type="journal article" date="2018" name="Nat. Ecol. Evol.">
        <title>Shark genomes provide insights into elasmobranch evolution and the origin of vertebrates.</title>
        <authorList>
            <person name="Hara Y"/>
            <person name="Yamaguchi K"/>
            <person name="Onimaru K"/>
            <person name="Kadota M"/>
            <person name="Koyanagi M"/>
            <person name="Keeley SD"/>
            <person name="Tatsumi K"/>
            <person name="Tanaka K"/>
            <person name="Motone F"/>
            <person name="Kageyama Y"/>
            <person name="Nozu R"/>
            <person name="Adachi N"/>
            <person name="Nishimura O"/>
            <person name="Nakagawa R"/>
            <person name="Tanegashima C"/>
            <person name="Kiyatake I"/>
            <person name="Matsumoto R"/>
            <person name="Murakumo K"/>
            <person name="Nishida K"/>
            <person name="Terakita A"/>
            <person name="Kuratani S"/>
            <person name="Sato K"/>
            <person name="Hyodo S Kuraku.S."/>
        </authorList>
    </citation>
    <scope>NUCLEOTIDE SEQUENCE [LARGE SCALE GENOMIC DNA]</scope>
</reference>
<dbReference type="GO" id="GO:0005509">
    <property type="term" value="F:calcium ion binding"/>
    <property type="evidence" value="ECO:0007669"/>
    <property type="project" value="InterPro"/>
</dbReference>
<dbReference type="STRING" id="75743.A0A401NRL6"/>
<dbReference type="AlphaFoldDB" id="A0A401NRL6"/>
<dbReference type="OMA" id="IYCYKAK"/>
<sequence length="214" mass="23964">MVTYQSLCFVLLISALTHTRWLDARTLTQQGNAQGEVFLDQSQAAVFLSRKLMYNSWDFEFITPGNLERECFEEVCNYEEAHEIFENDKKTRDFWKKYLQDQKPGGPTAHKFDVAGLVAGLIGGFILLILVGLLVVYFCKQRGKRADRPPVYRGRGPASVSRSVSPPNEEVPLTNLTTDAPGLPSYEEALTRSGHHDASPPPYAGGSTREARPR</sequence>
<dbReference type="InterPro" id="IPR035972">
    <property type="entry name" value="GLA-like_dom_SF"/>
</dbReference>
<dbReference type="EMBL" id="BFAA01005353">
    <property type="protein sequence ID" value="GCB63510.1"/>
    <property type="molecule type" value="Genomic_DNA"/>
</dbReference>
<evidence type="ECO:0000313" key="7">
    <source>
        <dbReference type="Proteomes" id="UP000288216"/>
    </source>
</evidence>
<name>A0A401NRL6_SCYTO</name>
<evidence type="ECO:0000313" key="6">
    <source>
        <dbReference type="EMBL" id="GCB63510.1"/>
    </source>
</evidence>
<dbReference type="Proteomes" id="UP000288216">
    <property type="component" value="Unassembled WGS sequence"/>
</dbReference>
<dbReference type="PRINTS" id="PR00001">
    <property type="entry name" value="GLABLOOD"/>
</dbReference>
<evidence type="ECO:0000256" key="2">
    <source>
        <dbReference type="SAM" id="MobiDB-lite"/>
    </source>
</evidence>
<dbReference type="Gene3D" id="4.10.740.10">
    <property type="entry name" value="Coagulation Factor IX"/>
    <property type="match status" value="1"/>
</dbReference>
<feature type="signal peptide" evidence="4">
    <location>
        <begin position="1"/>
        <end position="19"/>
    </location>
</feature>
<evidence type="ECO:0000256" key="4">
    <source>
        <dbReference type="SAM" id="SignalP"/>
    </source>
</evidence>
<dbReference type="FunFam" id="4.10.740.10:FF:000001">
    <property type="entry name" value="vitamin K-dependent protein S"/>
    <property type="match status" value="1"/>
</dbReference>
<dbReference type="OrthoDB" id="9945709at2759"/>
<dbReference type="SMART" id="SM00069">
    <property type="entry name" value="GLA"/>
    <property type="match status" value="1"/>
</dbReference>
<evidence type="ECO:0000256" key="1">
    <source>
        <dbReference type="ARBA" id="ARBA00023157"/>
    </source>
</evidence>
<evidence type="ECO:0000259" key="5">
    <source>
        <dbReference type="PROSITE" id="PS50998"/>
    </source>
</evidence>
<dbReference type="PANTHER" id="PTHR24278">
    <property type="entry name" value="COAGULATION FACTOR"/>
    <property type="match status" value="1"/>
</dbReference>
<feature type="chain" id="PRO_5019540343" description="Gla domain-containing protein" evidence="4">
    <location>
        <begin position="20"/>
        <end position="214"/>
    </location>
</feature>
<keyword evidence="3" id="KW-0472">Membrane</keyword>
<dbReference type="Pfam" id="PF00594">
    <property type="entry name" value="Gla"/>
    <property type="match status" value="1"/>
</dbReference>
<dbReference type="PROSITE" id="PS50998">
    <property type="entry name" value="GLA_2"/>
    <property type="match status" value="1"/>
</dbReference>
<gene>
    <name evidence="6" type="ORF">scyTo_0011632</name>
</gene>
<dbReference type="PANTHER" id="PTHR24278:SF38">
    <property type="entry name" value="TRANSMEMBRANE GAMMA-CARBOXYGLUTAMIC ACID PROTEIN 4"/>
    <property type="match status" value="1"/>
</dbReference>
<dbReference type="InterPro" id="IPR000294">
    <property type="entry name" value="GLA_domain"/>
</dbReference>
<feature type="transmembrane region" description="Helical" evidence="3">
    <location>
        <begin position="114"/>
        <end position="139"/>
    </location>
</feature>
<organism evidence="6 7">
    <name type="scientific">Scyliorhinus torazame</name>
    <name type="common">Cloudy catshark</name>
    <name type="synonym">Catulus torazame</name>
    <dbReference type="NCBI Taxonomy" id="75743"/>
    <lineage>
        <taxon>Eukaryota</taxon>
        <taxon>Metazoa</taxon>
        <taxon>Chordata</taxon>
        <taxon>Craniata</taxon>
        <taxon>Vertebrata</taxon>
        <taxon>Chondrichthyes</taxon>
        <taxon>Elasmobranchii</taxon>
        <taxon>Galeomorphii</taxon>
        <taxon>Galeoidea</taxon>
        <taxon>Carcharhiniformes</taxon>
        <taxon>Scyliorhinidae</taxon>
        <taxon>Scyliorhinus</taxon>
    </lineage>
</organism>
<keyword evidence="7" id="KW-1185">Reference proteome</keyword>
<keyword evidence="3" id="KW-1133">Transmembrane helix</keyword>
<dbReference type="PROSITE" id="PS00011">
    <property type="entry name" value="GLA_1"/>
    <property type="match status" value="1"/>
</dbReference>
<dbReference type="GO" id="GO:0005615">
    <property type="term" value="C:extracellular space"/>
    <property type="evidence" value="ECO:0007669"/>
    <property type="project" value="TreeGrafter"/>
</dbReference>
<feature type="region of interest" description="Disordered" evidence="2">
    <location>
        <begin position="146"/>
        <end position="214"/>
    </location>
</feature>
<evidence type="ECO:0000256" key="3">
    <source>
        <dbReference type="SAM" id="Phobius"/>
    </source>
</evidence>
<keyword evidence="3" id="KW-0812">Transmembrane</keyword>
<dbReference type="InterPro" id="IPR017857">
    <property type="entry name" value="Coagulation_fac-like_Gla_dom"/>
</dbReference>
<dbReference type="GO" id="GO:0005886">
    <property type="term" value="C:plasma membrane"/>
    <property type="evidence" value="ECO:0007669"/>
    <property type="project" value="TreeGrafter"/>
</dbReference>
<feature type="domain" description="Gla" evidence="5">
    <location>
        <begin position="54"/>
        <end position="100"/>
    </location>
</feature>
<keyword evidence="4" id="KW-0732">Signal</keyword>
<keyword evidence="1" id="KW-1015">Disulfide bond</keyword>
<protein>
    <recommendedName>
        <fullName evidence="5">Gla domain-containing protein</fullName>
    </recommendedName>
</protein>
<proteinExistence type="predicted"/>